<dbReference type="EMBL" id="JAUDEO010000025">
    <property type="protein sequence ID" value="MDM8333980.1"/>
    <property type="molecule type" value="Genomic_DNA"/>
</dbReference>
<proteinExistence type="predicted"/>
<dbReference type="SUPFAM" id="SSF53474">
    <property type="entry name" value="alpha/beta-Hydrolases"/>
    <property type="match status" value="1"/>
</dbReference>
<dbReference type="InterPro" id="IPR000073">
    <property type="entry name" value="AB_hydrolase_1"/>
</dbReference>
<dbReference type="RefSeq" id="WP_289560176.1">
    <property type="nucleotide sequence ID" value="NZ_JAUDEO010000025.1"/>
</dbReference>
<feature type="domain" description="AB hydrolase-1" evidence="1">
    <location>
        <begin position="29"/>
        <end position="144"/>
    </location>
</feature>
<dbReference type="InterPro" id="IPR029058">
    <property type="entry name" value="AB_hydrolase_fold"/>
</dbReference>
<dbReference type="Proteomes" id="UP001529423">
    <property type="component" value="Unassembled WGS sequence"/>
</dbReference>
<evidence type="ECO:0000259" key="1">
    <source>
        <dbReference type="Pfam" id="PF00561"/>
    </source>
</evidence>
<dbReference type="Pfam" id="PF00561">
    <property type="entry name" value="Abhydrolase_1"/>
    <property type="match status" value="1"/>
</dbReference>
<keyword evidence="3" id="KW-1185">Reference proteome</keyword>
<reference evidence="2" key="1">
    <citation type="submission" date="2023-06" db="EMBL/GenBank/DDBJ databases">
        <title>Identification and characterization of horizontal gene transfer across gut microbiota members of farm animals based on homology search.</title>
        <authorList>
            <person name="Schwarzerova J."/>
            <person name="Nykrynova M."/>
            <person name="Jureckova K."/>
            <person name="Cejkova D."/>
            <person name="Rychlik I."/>
        </authorList>
    </citation>
    <scope>NUCLEOTIDE SEQUENCE</scope>
    <source>
        <strain evidence="2">105_WCHN</strain>
    </source>
</reference>
<sequence>MKIEIQREGQTLRGVLEGTTTVKNDRVAILMHGFMGNRGFQAGQLLYDLSHALNEAGVPTLRFDFMGCGHSDGDFAKMTVLGELLDGMAIIDFVRTQMGAKKIDLVGHSQGGVVASMLAGYYRDIIDKLVLLAPAATLKDDALIGECQGTTYDPKHIPLTINVHGQAVSGQYFRTAQLLPIYETAQHFAGPALIIHGLEDQVVSPEAARKYNVILPESKLYLLEGEDHMLEGAKLPEILTTVSDFLTNDKS</sequence>
<reference evidence="2" key="2">
    <citation type="submission" date="2023-06" db="EMBL/GenBank/DDBJ databases">
        <authorList>
            <person name="Zeman M."/>
            <person name="Kubasova T."/>
            <person name="Jahodarova E."/>
            <person name="Nykrynova M."/>
            <person name="Rychlik I."/>
        </authorList>
    </citation>
    <scope>NUCLEOTIDE SEQUENCE</scope>
    <source>
        <strain evidence="2">105_WCHN</strain>
    </source>
</reference>
<evidence type="ECO:0000313" key="2">
    <source>
        <dbReference type="EMBL" id="MDM8333980.1"/>
    </source>
</evidence>
<dbReference type="PANTHER" id="PTHR42886:SF29">
    <property type="entry name" value="PUMMELIG, ISOFORM A"/>
    <property type="match status" value="1"/>
</dbReference>
<protein>
    <submittedName>
        <fullName evidence="2">Alpha/beta fold hydrolase</fullName>
    </submittedName>
</protein>
<dbReference type="PANTHER" id="PTHR42886">
    <property type="entry name" value="RE40534P-RELATED"/>
    <property type="match status" value="1"/>
</dbReference>
<dbReference type="Gene3D" id="3.40.50.1820">
    <property type="entry name" value="alpha/beta hydrolase"/>
    <property type="match status" value="1"/>
</dbReference>
<evidence type="ECO:0000313" key="3">
    <source>
        <dbReference type="Proteomes" id="UP001529423"/>
    </source>
</evidence>
<dbReference type="GO" id="GO:0016787">
    <property type="term" value="F:hydrolase activity"/>
    <property type="evidence" value="ECO:0007669"/>
    <property type="project" value="UniProtKB-KW"/>
</dbReference>
<name>A0ABT7VML3_9LACO</name>
<comment type="caution">
    <text evidence="2">The sequence shown here is derived from an EMBL/GenBank/DDBJ whole genome shotgun (WGS) entry which is preliminary data.</text>
</comment>
<gene>
    <name evidence="2" type="ORF">QUW46_05275</name>
</gene>
<keyword evidence="2" id="KW-0378">Hydrolase</keyword>
<accession>A0ABT7VML3</accession>
<organism evidence="2 3">
    <name type="scientific">Limosilactobacillus panis</name>
    <dbReference type="NCBI Taxonomy" id="47493"/>
    <lineage>
        <taxon>Bacteria</taxon>
        <taxon>Bacillati</taxon>
        <taxon>Bacillota</taxon>
        <taxon>Bacilli</taxon>
        <taxon>Lactobacillales</taxon>
        <taxon>Lactobacillaceae</taxon>
        <taxon>Limosilactobacillus</taxon>
    </lineage>
</organism>